<feature type="signal peptide" evidence="2">
    <location>
        <begin position="1"/>
        <end position="19"/>
    </location>
</feature>
<feature type="region of interest" description="Disordered" evidence="1">
    <location>
        <begin position="387"/>
        <end position="417"/>
    </location>
</feature>
<accession>A0A0R0LXA8</accession>
<keyword evidence="4" id="KW-1185">Reference proteome</keyword>
<dbReference type="AlphaFoldDB" id="A0A0R0LXA8"/>
<dbReference type="SUPFAM" id="SSF55486">
    <property type="entry name" value="Metalloproteases ('zincins'), catalytic domain"/>
    <property type="match status" value="1"/>
</dbReference>
<keyword evidence="2" id="KW-0732">Signal</keyword>
<gene>
    <name evidence="3" type="ORF">M153_5740004467</name>
</gene>
<comment type="caution">
    <text evidence="3">The sequence shown here is derived from an EMBL/GenBank/DDBJ whole genome shotgun (WGS) entry which is preliminary data.</text>
</comment>
<evidence type="ECO:0000256" key="1">
    <source>
        <dbReference type="SAM" id="MobiDB-lite"/>
    </source>
</evidence>
<evidence type="ECO:0000256" key="2">
    <source>
        <dbReference type="SAM" id="SignalP"/>
    </source>
</evidence>
<reference evidence="3 4" key="1">
    <citation type="submission" date="2015-07" db="EMBL/GenBank/DDBJ databases">
        <title>The genome of Pseudoloma neurophilia, a relevant intracellular parasite of the zebrafish.</title>
        <authorList>
            <person name="Ndikumana S."/>
            <person name="Pelin A."/>
            <person name="Sanders J."/>
            <person name="Corradi N."/>
        </authorList>
    </citation>
    <scope>NUCLEOTIDE SEQUENCE [LARGE SCALE GENOMIC DNA]</scope>
    <source>
        <strain evidence="3 4">MK1</strain>
    </source>
</reference>
<protein>
    <submittedName>
        <fullName evidence="3">60S ribosomal protein L37</fullName>
    </submittedName>
</protein>
<dbReference type="VEuPathDB" id="MicrosporidiaDB:M153_5740004467"/>
<dbReference type="GO" id="GO:0005840">
    <property type="term" value="C:ribosome"/>
    <property type="evidence" value="ECO:0007669"/>
    <property type="project" value="UniProtKB-KW"/>
</dbReference>
<keyword evidence="3" id="KW-0689">Ribosomal protein</keyword>
<feature type="chain" id="PRO_5006398985" evidence="2">
    <location>
        <begin position="20"/>
        <end position="429"/>
    </location>
</feature>
<name>A0A0R0LXA8_9MICR</name>
<proteinExistence type="predicted"/>
<dbReference type="EMBL" id="LGUB01000217">
    <property type="protein sequence ID" value="KRH93784.1"/>
    <property type="molecule type" value="Genomic_DNA"/>
</dbReference>
<feature type="region of interest" description="Disordered" evidence="1">
    <location>
        <begin position="267"/>
        <end position="289"/>
    </location>
</feature>
<evidence type="ECO:0000313" key="3">
    <source>
        <dbReference type="EMBL" id="KRH93784.1"/>
    </source>
</evidence>
<keyword evidence="3" id="KW-0687">Ribonucleoprotein</keyword>
<organism evidence="3 4">
    <name type="scientific">Pseudoloma neurophilia</name>
    <dbReference type="NCBI Taxonomy" id="146866"/>
    <lineage>
        <taxon>Eukaryota</taxon>
        <taxon>Fungi</taxon>
        <taxon>Fungi incertae sedis</taxon>
        <taxon>Microsporidia</taxon>
        <taxon>Pseudoloma</taxon>
    </lineage>
</organism>
<evidence type="ECO:0000313" key="4">
    <source>
        <dbReference type="Proteomes" id="UP000051530"/>
    </source>
</evidence>
<sequence>MIIYYYYILLQILFIQCYGLDDIERRVQSVKLKLNHMEQIFGDLGISVANFGNRVDGTVPESGLAVYQSEPQAPVTYVDIQQNLIETSSQNDRKIEVGNFIFELQKLEYFKNLESLTWKIKKAIHKQNGSTKIIKGYFFGKNGPENGWYIYDKQLHTVNRENNQENSDEISLGYKIEEIHRTNRQFFKLVIVIDGNISKDTIIQKINELNEDFPMEIVITGIYKDQHSFFDNSKNIRHVLENRLNNFRTRMLQEIFYGKTKNKKEYKRVQRAVPESDESSEEQTPPVHLDENDASDFISKHFQKEQLPDIRPNLYVLFTEISDKYVSDREQVTDALSFSSSCCSSLFNFSIFSVSRFSLRKFSMIFAHEIRHSLGFGHGVGMEEIYDDDNDSLENESSSVENRQQQIKSKLRKQTKEKIKQFKRECFEI</sequence>
<dbReference type="Proteomes" id="UP000051530">
    <property type="component" value="Unassembled WGS sequence"/>
</dbReference>